<accession>A0A9W4WCW5</accession>
<dbReference type="EMBL" id="CAMGZC010001046">
    <property type="protein sequence ID" value="CAI0651298.1"/>
    <property type="molecule type" value="Genomic_DNA"/>
</dbReference>
<dbReference type="InterPro" id="IPR029058">
    <property type="entry name" value="AB_hydrolase_fold"/>
</dbReference>
<proteinExistence type="predicted"/>
<evidence type="ECO:0000313" key="1">
    <source>
        <dbReference type="EMBL" id="CAI0651298.1"/>
    </source>
</evidence>
<comment type="caution">
    <text evidence="1">The sequence shown here is derived from an EMBL/GenBank/DDBJ whole genome shotgun (WGS) entry which is preliminary data.</text>
</comment>
<dbReference type="AlphaFoldDB" id="A0A9W4WCW5"/>
<keyword evidence="2" id="KW-1185">Reference proteome</keyword>
<dbReference type="SUPFAM" id="SSF53474">
    <property type="entry name" value="alpha/beta-Hydrolases"/>
    <property type="match status" value="1"/>
</dbReference>
<dbReference type="Gene3D" id="3.40.50.1820">
    <property type="entry name" value="alpha/beta hydrolase"/>
    <property type="match status" value="1"/>
</dbReference>
<name>A0A9W4WCW5_9PEZI</name>
<feature type="non-terminal residue" evidence="1">
    <location>
        <position position="1"/>
    </location>
</feature>
<sequence length="143" mass="16035">LNEVFPGFKLRAAVLGDLVFTLTRRVFLQLAAVVNPSVPAWSYLASYDYGTPILGTFHGSDLLQVFYGVKDNYAARSIRTYYTNFVYALDPNVGLNGAYPTWAQWGQGQNMMQFFANSASTLKDDFRKSSSDWILNNAGSLYF</sequence>
<gene>
    <name evidence="1" type="ORF">CGXH109_LOCUS104971</name>
</gene>
<organism evidence="1 2">
    <name type="scientific">Colletotrichum noveboracense</name>
    <dbReference type="NCBI Taxonomy" id="2664923"/>
    <lineage>
        <taxon>Eukaryota</taxon>
        <taxon>Fungi</taxon>
        <taxon>Dikarya</taxon>
        <taxon>Ascomycota</taxon>
        <taxon>Pezizomycotina</taxon>
        <taxon>Sordariomycetes</taxon>
        <taxon>Hypocreomycetidae</taxon>
        <taxon>Glomerellales</taxon>
        <taxon>Glomerellaceae</taxon>
        <taxon>Colletotrichum</taxon>
        <taxon>Colletotrichum gloeosporioides species complex</taxon>
    </lineage>
</organism>
<dbReference type="Proteomes" id="UP001152533">
    <property type="component" value="Unassembled WGS sequence"/>
</dbReference>
<evidence type="ECO:0000313" key="2">
    <source>
        <dbReference type="Proteomes" id="UP001152533"/>
    </source>
</evidence>
<reference evidence="1" key="1">
    <citation type="submission" date="2022-08" db="EMBL/GenBank/DDBJ databases">
        <authorList>
            <person name="Giroux E."/>
            <person name="Giroux E."/>
        </authorList>
    </citation>
    <scope>NUCLEOTIDE SEQUENCE</scope>
    <source>
        <strain evidence="1">H1091258</strain>
    </source>
</reference>
<evidence type="ECO:0008006" key="3">
    <source>
        <dbReference type="Google" id="ProtNLM"/>
    </source>
</evidence>
<protein>
    <recommendedName>
        <fullName evidence="3">Carboxylesterase type B domain-containing protein</fullName>
    </recommendedName>
</protein>